<reference evidence="12" key="1">
    <citation type="submission" date="2019-08" db="EMBL/GenBank/DDBJ databases">
        <authorList>
            <person name="Kucharzyk K."/>
            <person name="Murdoch R.W."/>
            <person name="Higgins S."/>
            <person name="Loffler F."/>
        </authorList>
    </citation>
    <scope>NUCLEOTIDE SEQUENCE</scope>
</reference>
<keyword evidence="2" id="KW-0813">Transport</keyword>
<keyword evidence="10" id="KW-0998">Cell outer membrane</keyword>
<evidence type="ECO:0000256" key="8">
    <source>
        <dbReference type="ARBA" id="ARBA00023077"/>
    </source>
</evidence>
<dbReference type="PROSITE" id="PS01156">
    <property type="entry name" value="TONB_DEPENDENT_REC_2"/>
    <property type="match status" value="1"/>
</dbReference>
<organism evidence="12">
    <name type="scientific">bioreactor metagenome</name>
    <dbReference type="NCBI Taxonomy" id="1076179"/>
    <lineage>
        <taxon>unclassified sequences</taxon>
        <taxon>metagenomes</taxon>
        <taxon>ecological metagenomes</taxon>
    </lineage>
</organism>
<keyword evidence="4" id="KW-0812">Transmembrane</keyword>
<keyword evidence="8" id="KW-0798">TonB box</keyword>
<keyword evidence="7" id="KW-0406">Ion transport</keyword>
<dbReference type="SUPFAM" id="SSF56935">
    <property type="entry name" value="Porins"/>
    <property type="match status" value="1"/>
</dbReference>
<keyword evidence="6" id="KW-0408">Iron</keyword>
<keyword evidence="5" id="KW-0732">Signal</keyword>
<dbReference type="InterPro" id="IPR039426">
    <property type="entry name" value="TonB-dep_rcpt-like"/>
</dbReference>
<keyword evidence="3" id="KW-0410">Iron transport</keyword>
<proteinExistence type="predicted"/>
<evidence type="ECO:0000256" key="9">
    <source>
        <dbReference type="ARBA" id="ARBA00023136"/>
    </source>
</evidence>
<dbReference type="Gene3D" id="2.40.170.20">
    <property type="entry name" value="TonB-dependent receptor, beta-barrel domain"/>
    <property type="match status" value="1"/>
</dbReference>
<evidence type="ECO:0000256" key="1">
    <source>
        <dbReference type="ARBA" id="ARBA00004571"/>
    </source>
</evidence>
<name>A0A645FG00_9ZZZZ</name>
<dbReference type="PANTHER" id="PTHR32552">
    <property type="entry name" value="FERRICHROME IRON RECEPTOR-RELATED"/>
    <property type="match status" value="1"/>
</dbReference>
<accession>A0A645FG00</accession>
<evidence type="ECO:0000259" key="11">
    <source>
        <dbReference type="Pfam" id="PF00593"/>
    </source>
</evidence>
<dbReference type="Pfam" id="PF00593">
    <property type="entry name" value="TonB_dep_Rec_b-barrel"/>
    <property type="match status" value="1"/>
</dbReference>
<protein>
    <submittedName>
        <fullName evidence="12">Ferric-pseudobactin 358 receptor</fullName>
    </submittedName>
</protein>
<dbReference type="PROSITE" id="PS52016">
    <property type="entry name" value="TONB_DEPENDENT_REC_3"/>
    <property type="match status" value="1"/>
</dbReference>
<evidence type="ECO:0000256" key="6">
    <source>
        <dbReference type="ARBA" id="ARBA00023004"/>
    </source>
</evidence>
<sequence length="219" mass="25232">MGMLRSGKKVKPITGNNWEAGIKRNWFNNRWSTSLTVYQILKDNETSSDPQNTPQESYLIQVGQSKSKGVEIDVQGEIVKNLSVIANYAYTDYKVSKSVNESRPVGTRLPGYAKQNFNIWLKYKFTQGMLDGFSLSAGQTSQLDRSSWNWGSTLNNTQSLPDYFRFDAALGWRKNNLNLALNIYNVFDRYLYSGSPYGNYYYWQSEAPRNFRLSMSYSF</sequence>
<evidence type="ECO:0000256" key="10">
    <source>
        <dbReference type="ARBA" id="ARBA00023237"/>
    </source>
</evidence>
<dbReference type="PANTHER" id="PTHR32552:SF68">
    <property type="entry name" value="FERRICHROME OUTER MEMBRANE TRANSPORTER_PHAGE RECEPTOR"/>
    <property type="match status" value="1"/>
</dbReference>
<dbReference type="GO" id="GO:0015344">
    <property type="term" value="F:siderophore uptake transmembrane transporter activity"/>
    <property type="evidence" value="ECO:0007669"/>
    <property type="project" value="TreeGrafter"/>
</dbReference>
<evidence type="ECO:0000256" key="4">
    <source>
        <dbReference type="ARBA" id="ARBA00022692"/>
    </source>
</evidence>
<comment type="subcellular location">
    <subcellularLocation>
        <location evidence="1">Cell outer membrane</location>
        <topology evidence="1">Multi-pass membrane protein</topology>
    </subcellularLocation>
</comment>
<dbReference type="GO" id="GO:0009279">
    <property type="term" value="C:cell outer membrane"/>
    <property type="evidence" value="ECO:0007669"/>
    <property type="project" value="UniProtKB-SubCell"/>
</dbReference>
<gene>
    <name evidence="12" type="primary">pupA_3</name>
    <name evidence="12" type="ORF">SDC9_160578</name>
</gene>
<evidence type="ECO:0000256" key="2">
    <source>
        <dbReference type="ARBA" id="ARBA00022448"/>
    </source>
</evidence>
<dbReference type="EMBL" id="VSSQ01059749">
    <property type="protein sequence ID" value="MPN13257.1"/>
    <property type="molecule type" value="Genomic_DNA"/>
</dbReference>
<feature type="domain" description="TonB-dependent receptor-like beta-barrel" evidence="11">
    <location>
        <begin position="9"/>
        <end position="186"/>
    </location>
</feature>
<dbReference type="InterPro" id="IPR010917">
    <property type="entry name" value="TonB_rcpt_CS"/>
</dbReference>
<dbReference type="InterPro" id="IPR000531">
    <property type="entry name" value="Beta-barrel_TonB"/>
</dbReference>
<evidence type="ECO:0000256" key="7">
    <source>
        <dbReference type="ARBA" id="ARBA00023065"/>
    </source>
</evidence>
<evidence type="ECO:0000313" key="12">
    <source>
        <dbReference type="EMBL" id="MPN13257.1"/>
    </source>
</evidence>
<evidence type="ECO:0000256" key="5">
    <source>
        <dbReference type="ARBA" id="ARBA00022729"/>
    </source>
</evidence>
<evidence type="ECO:0000256" key="3">
    <source>
        <dbReference type="ARBA" id="ARBA00022496"/>
    </source>
</evidence>
<comment type="caution">
    <text evidence="12">The sequence shown here is derived from an EMBL/GenBank/DDBJ whole genome shotgun (WGS) entry which is preliminary data.</text>
</comment>
<dbReference type="InterPro" id="IPR036942">
    <property type="entry name" value="Beta-barrel_TonB_sf"/>
</dbReference>
<keyword evidence="12" id="KW-0675">Receptor</keyword>
<dbReference type="AlphaFoldDB" id="A0A645FG00"/>
<keyword evidence="9" id="KW-0472">Membrane</keyword>